<sequence length="269" mass="30777">MEYVFYAGRAYKCIRASILQKQLLREMEEWIEEMHKELEKGDRSIAETGCGITNGGKKKLGKGDKEWCEFILGYLWKIKEKTRDQPGDSIVNVKMKAYVRCAVMKVWFLVYRDMYCKAQEVIERAFAAMEELCQLFSHGTGCNECKYGTIPVVFVGSVNIYNLILKKVKEKSAMLNKMYSWVPKNVCNKDKGKNTAPVVAHPHPQLQSATSAAHGMTLTTPDANTEFTGMFGRWLQGKKSQGKVKYISSIILNENIIFQQKIRIKYGRI</sequence>
<dbReference type="InterPro" id="IPR024290">
    <property type="entry name" value="SICA_extracell_a"/>
</dbReference>
<name>A0A1B1E7M0_9APIC</name>
<evidence type="ECO:0000313" key="2">
    <source>
        <dbReference type="EMBL" id="ANQ10998.1"/>
    </source>
</evidence>
<protein>
    <submittedName>
        <fullName evidence="2">SICA antigen</fullName>
    </submittedName>
</protein>
<dbReference type="KEGG" id="pcot:PCOAH_00053250"/>
<organism evidence="2 3">
    <name type="scientific">Plasmodium coatneyi</name>
    <dbReference type="NCBI Taxonomy" id="208452"/>
    <lineage>
        <taxon>Eukaryota</taxon>
        <taxon>Sar</taxon>
        <taxon>Alveolata</taxon>
        <taxon>Apicomplexa</taxon>
        <taxon>Aconoidasida</taxon>
        <taxon>Haemosporida</taxon>
        <taxon>Plasmodiidae</taxon>
        <taxon>Plasmodium</taxon>
    </lineage>
</organism>
<dbReference type="GeneID" id="30912059"/>
<accession>A0A1B1E7M0</accession>
<evidence type="ECO:0000259" key="1">
    <source>
        <dbReference type="Pfam" id="PF12887"/>
    </source>
</evidence>
<keyword evidence="3" id="KW-1185">Reference proteome</keyword>
<gene>
    <name evidence="2" type="ORF">PCOAH_00053250</name>
</gene>
<evidence type="ECO:0000313" key="3">
    <source>
        <dbReference type="Proteomes" id="UP000092716"/>
    </source>
</evidence>
<dbReference type="RefSeq" id="XP_019917693.1">
    <property type="nucleotide sequence ID" value="XM_020062105.1"/>
</dbReference>
<dbReference type="Pfam" id="PF12887">
    <property type="entry name" value="SICA_alpha"/>
    <property type="match status" value="1"/>
</dbReference>
<dbReference type="EMBL" id="CP016252">
    <property type="protein sequence ID" value="ANQ10998.1"/>
    <property type="molecule type" value="Genomic_DNA"/>
</dbReference>
<reference evidence="3" key="1">
    <citation type="submission" date="2016-06" db="EMBL/GenBank/DDBJ databases">
        <title>First high quality genome sequence of Plasmodium coatneyi using continuous long reads from single molecule, real-time sequencing.</title>
        <authorList>
            <person name="Chien J.-T."/>
            <person name="Pakala S.B."/>
            <person name="Geraldo J.A."/>
            <person name="Lapp S.A."/>
            <person name="Barnwell J.W."/>
            <person name="Kissinger J.C."/>
            <person name="Galinski M.R."/>
            <person name="Humphrey J.C."/>
        </authorList>
    </citation>
    <scope>NUCLEOTIDE SEQUENCE [LARGE SCALE GENOMIC DNA]</scope>
    <source>
        <strain evidence="3">Hackeri</strain>
    </source>
</reference>
<proteinExistence type="predicted"/>
<dbReference type="Proteomes" id="UP000092716">
    <property type="component" value="Chromosome 14"/>
</dbReference>
<dbReference type="VEuPathDB" id="PlasmoDB:PCOAH_00053250"/>
<dbReference type="AlphaFoldDB" id="A0A1B1E7M0"/>
<feature type="domain" description="Schizont-infected cell agglutination extracellular alpha" evidence="1">
    <location>
        <begin position="19"/>
        <end position="159"/>
    </location>
</feature>